<evidence type="ECO:0000259" key="1">
    <source>
        <dbReference type="Pfam" id="PF00483"/>
    </source>
</evidence>
<dbReference type="RefSeq" id="WP_121923480.1">
    <property type="nucleotide sequence ID" value="NZ_REFO01000013.1"/>
</dbReference>
<keyword evidence="2" id="KW-0548">Nucleotidyltransferase</keyword>
<protein>
    <submittedName>
        <fullName evidence="2">D-glycero-alpha-D-manno-heptose 1-phosphate guanylyltransferase</fullName>
    </submittedName>
</protein>
<dbReference type="GO" id="GO:0016779">
    <property type="term" value="F:nucleotidyltransferase activity"/>
    <property type="evidence" value="ECO:0007669"/>
    <property type="project" value="UniProtKB-KW"/>
</dbReference>
<dbReference type="CDD" id="cd06915">
    <property type="entry name" value="NTP_transferase_WcbM_like"/>
    <property type="match status" value="1"/>
</dbReference>
<keyword evidence="2" id="KW-0808">Transferase</keyword>
<dbReference type="AlphaFoldDB" id="A0A3M0B7B8"/>
<dbReference type="Pfam" id="PF00483">
    <property type="entry name" value="NTP_transferase"/>
    <property type="match status" value="1"/>
</dbReference>
<reference evidence="2 3" key="1">
    <citation type="submission" date="2018-10" db="EMBL/GenBank/DDBJ databases">
        <title>Genomic Encyclopedia of Archaeal and Bacterial Type Strains, Phase II (KMG-II): from individual species to whole genera.</title>
        <authorList>
            <person name="Goeker M."/>
        </authorList>
    </citation>
    <scope>NUCLEOTIDE SEQUENCE [LARGE SCALE GENOMIC DNA]</scope>
    <source>
        <strain evidence="2 3">VM1</strain>
    </source>
</reference>
<dbReference type="EMBL" id="REFO01000013">
    <property type="protein sequence ID" value="RMA93310.1"/>
    <property type="molecule type" value="Genomic_DNA"/>
</dbReference>
<evidence type="ECO:0000313" key="3">
    <source>
        <dbReference type="Proteomes" id="UP000280842"/>
    </source>
</evidence>
<evidence type="ECO:0000313" key="2">
    <source>
        <dbReference type="EMBL" id="RMA93310.1"/>
    </source>
</evidence>
<organism evidence="2 3">
    <name type="scientific">Hydrogenothermus marinus</name>
    <dbReference type="NCBI Taxonomy" id="133270"/>
    <lineage>
        <taxon>Bacteria</taxon>
        <taxon>Pseudomonadati</taxon>
        <taxon>Aquificota</taxon>
        <taxon>Aquificia</taxon>
        <taxon>Aquificales</taxon>
        <taxon>Hydrogenothermaceae</taxon>
        <taxon>Hydrogenothermus</taxon>
    </lineage>
</organism>
<dbReference type="SUPFAM" id="SSF53448">
    <property type="entry name" value="Nucleotide-diphospho-sugar transferases"/>
    <property type="match status" value="1"/>
</dbReference>
<gene>
    <name evidence="2" type="ORF">CLV39_1373</name>
</gene>
<name>A0A3M0B7B8_9AQUI</name>
<feature type="domain" description="Nucleotidyl transferase" evidence="1">
    <location>
        <begin position="5"/>
        <end position="229"/>
    </location>
</feature>
<comment type="caution">
    <text evidence="2">The sequence shown here is derived from an EMBL/GenBank/DDBJ whole genome shotgun (WGS) entry which is preliminary data.</text>
</comment>
<dbReference type="Gene3D" id="3.90.550.10">
    <property type="entry name" value="Spore Coat Polysaccharide Biosynthesis Protein SpsA, Chain A"/>
    <property type="match status" value="1"/>
</dbReference>
<proteinExistence type="predicted"/>
<dbReference type="InterPro" id="IPR029044">
    <property type="entry name" value="Nucleotide-diphossugar_trans"/>
</dbReference>
<dbReference type="InterPro" id="IPR005835">
    <property type="entry name" value="NTP_transferase_dom"/>
</dbReference>
<dbReference type="PANTHER" id="PTHR22572">
    <property type="entry name" value="SUGAR-1-PHOSPHATE GUANYL TRANSFERASE"/>
    <property type="match status" value="1"/>
</dbReference>
<keyword evidence="3" id="KW-1185">Reference proteome</keyword>
<dbReference type="OrthoDB" id="9801899at2"/>
<sequence>MLKEAIILAGGLGTRLRSVVKDVPKPMALVAGKPFLEYILDYLNNNSLKRVILAIGYKSDIIKSYFGNSYKELTLKYSEENEPLGTGGAIKQALNFSVENDILILNGDTFFNIDLIKFYEFHLAKKSNLTIALKKMENIDRYGTVEIDKDRRISGFSEKKYVKKGIINGGVYILNKPFFLSLNFVNKFSFEKDFLEKYYNLYNFYGFISKSYFIDIGIPEDYEKAKKEMKNYI</sequence>
<accession>A0A3M0B7B8</accession>
<dbReference type="Proteomes" id="UP000280842">
    <property type="component" value="Unassembled WGS sequence"/>
</dbReference>
<dbReference type="InterPro" id="IPR050486">
    <property type="entry name" value="Mannose-1P_guanyltransferase"/>
</dbReference>